<protein>
    <recommendedName>
        <fullName evidence="1">Dynein light chain</fullName>
    </recommendedName>
</protein>
<keyword evidence="1" id="KW-0493">Microtubule</keyword>
<keyword evidence="1" id="KW-0505">Motor protein</keyword>
<sequence>MSSPVPTATAGTPPAITPQPTAPASTDPPATTLPSSSPSPVPPTTSATVPAAAQPTPSPEPSVSAAPAEQILSYISIKGHDFSTKNTDMPYDLWHFVLTSTAEIFDTVSNERDLAVSLKKKMDEQRGLLWHCAVGSSFAANVSHEQRHFIYFYCDSTALLLWKSG</sequence>
<feature type="compositionally biased region" description="Low complexity" evidence="2">
    <location>
        <begin position="22"/>
        <end position="36"/>
    </location>
</feature>
<reference evidence="3" key="1">
    <citation type="journal article" date="2022" name="bioRxiv">
        <title>Genomics of Preaxostyla Flagellates Illuminates Evolutionary Transitions and the Path Towards Mitochondrial Loss.</title>
        <authorList>
            <person name="Novak L.V.F."/>
            <person name="Treitli S.C."/>
            <person name="Pyrih J."/>
            <person name="Halakuc P."/>
            <person name="Pipaliya S.V."/>
            <person name="Vacek V."/>
            <person name="Brzon O."/>
            <person name="Soukal P."/>
            <person name="Eme L."/>
            <person name="Dacks J.B."/>
            <person name="Karnkowska A."/>
            <person name="Elias M."/>
            <person name="Hampl V."/>
        </authorList>
    </citation>
    <scope>NUCLEOTIDE SEQUENCE</scope>
    <source>
        <strain evidence="3">RCP-MX</strain>
    </source>
</reference>
<evidence type="ECO:0000313" key="4">
    <source>
        <dbReference type="Proteomes" id="UP001141327"/>
    </source>
</evidence>
<comment type="caution">
    <text evidence="3">The sequence shown here is derived from an EMBL/GenBank/DDBJ whole genome shotgun (WGS) entry which is preliminary data.</text>
</comment>
<proteinExistence type="inferred from homology"/>
<dbReference type="InterPro" id="IPR037177">
    <property type="entry name" value="DLC_sf"/>
</dbReference>
<evidence type="ECO:0000256" key="2">
    <source>
        <dbReference type="SAM" id="MobiDB-lite"/>
    </source>
</evidence>
<dbReference type="PANTHER" id="PTHR11886">
    <property type="entry name" value="DYNEIN LIGHT CHAIN"/>
    <property type="match status" value="1"/>
</dbReference>
<dbReference type="EMBL" id="JAPMOS010000004">
    <property type="protein sequence ID" value="KAJ4462027.1"/>
    <property type="molecule type" value="Genomic_DNA"/>
</dbReference>
<dbReference type="Gene3D" id="3.30.740.10">
    <property type="entry name" value="Protein Inhibitor Of Neuronal Nitric Oxide Synthase"/>
    <property type="match status" value="1"/>
</dbReference>
<keyword evidence="4" id="KW-1185">Reference proteome</keyword>
<evidence type="ECO:0000256" key="1">
    <source>
        <dbReference type="RuleBase" id="RU365010"/>
    </source>
</evidence>
<accession>A0ABQ8USB7</accession>
<feature type="compositionally biased region" description="Low complexity" evidence="2">
    <location>
        <begin position="44"/>
        <end position="65"/>
    </location>
</feature>
<dbReference type="InterPro" id="IPR001372">
    <property type="entry name" value="Dynein_light_chain_typ-1/2"/>
</dbReference>
<organism evidence="3 4">
    <name type="scientific">Paratrimastix pyriformis</name>
    <dbReference type="NCBI Taxonomy" id="342808"/>
    <lineage>
        <taxon>Eukaryota</taxon>
        <taxon>Metamonada</taxon>
        <taxon>Preaxostyla</taxon>
        <taxon>Paratrimastigidae</taxon>
        <taxon>Paratrimastix</taxon>
    </lineage>
</organism>
<comment type="similarity">
    <text evidence="1">Belongs to the dynein light chain family.</text>
</comment>
<gene>
    <name evidence="3" type="ORF">PAPYR_1189</name>
</gene>
<dbReference type="PANTHER" id="PTHR11886:SF35">
    <property type="entry name" value="DYNEIN LIGHT CHAIN"/>
    <property type="match status" value="1"/>
</dbReference>
<feature type="region of interest" description="Disordered" evidence="2">
    <location>
        <begin position="1"/>
        <end position="65"/>
    </location>
</feature>
<name>A0ABQ8USB7_9EUKA</name>
<dbReference type="SUPFAM" id="SSF54648">
    <property type="entry name" value="DLC"/>
    <property type="match status" value="1"/>
</dbReference>
<dbReference type="Proteomes" id="UP001141327">
    <property type="component" value="Unassembled WGS sequence"/>
</dbReference>
<dbReference type="Pfam" id="PF01221">
    <property type="entry name" value="Dynein_light"/>
    <property type="match status" value="1"/>
</dbReference>
<keyword evidence="1" id="KW-0243">Dynein</keyword>
<keyword evidence="1" id="KW-0963">Cytoplasm</keyword>
<comment type="subcellular location">
    <subcellularLocation>
        <location evidence="1">Cytoplasm</location>
        <location evidence="1">Cytoskeleton</location>
    </subcellularLocation>
</comment>
<feature type="compositionally biased region" description="Low complexity" evidence="2">
    <location>
        <begin position="1"/>
        <end position="14"/>
    </location>
</feature>
<dbReference type="SMART" id="SM01375">
    <property type="entry name" value="Dynein_light"/>
    <property type="match status" value="1"/>
</dbReference>
<evidence type="ECO:0000313" key="3">
    <source>
        <dbReference type="EMBL" id="KAJ4462027.1"/>
    </source>
</evidence>
<keyword evidence="1" id="KW-0206">Cytoskeleton</keyword>